<feature type="transmembrane region" description="Helical" evidence="1">
    <location>
        <begin position="76"/>
        <end position="104"/>
    </location>
</feature>
<keyword evidence="1" id="KW-0812">Transmembrane</keyword>
<evidence type="ECO:0000313" key="3">
    <source>
        <dbReference type="Proteomes" id="UP000193244"/>
    </source>
</evidence>
<evidence type="ECO:0000313" key="2">
    <source>
        <dbReference type="EMBL" id="SMG30542.1"/>
    </source>
</evidence>
<dbReference type="STRING" id="150121.SAMN06296010_1698"/>
<gene>
    <name evidence="2" type="ORF">SAMN06296010_1698</name>
</gene>
<dbReference type="Pfam" id="PF19616">
    <property type="entry name" value="DUF6121"/>
    <property type="match status" value="1"/>
</dbReference>
<dbReference type="AlphaFoldDB" id="A0A1X7JSI7"/>
<protein>
    <submittedName>
        <fullName evidence="2">Uncharacterized protein</fullName>
    </submittedName>
</protein>
<dbReference type="InterPro" id="IPR046124">
    <property type="entry name" value="DUF6121"/>
</dbReference>
<proteinExistence type="predicted"/>
<dbReference type="OrthoDB" id="5126168at2"/>
<feature type="transmembrane region" description="Helical" evidence="1">
    <location>
        <begin position="12"/>
        <end position="33"/>
    </location>
</feature>
<keyword evidence="1" id="KW-0472">Membrane</keyword>
<name>A0A1X7JSI7_9MICO</name>
<dbReference type="RefSeq" id="WP_085484858.1">
    <property type="nucleotide sequence ID" value="NZ_FXAY01000002.1"/>
</dbReference>
<reference evidence="3" key="1">
    <citation type="submission" date="2017-04" db="EMBL/GenBank/DDBJ databases">
        <authorList>
            <person name="Varghese N."/>
            <person name="Submissions S."/>
        </authorList>
    </citation>
    <scope>NUCLEOTIDE SEQUENCE [LARGE SCALE GENOMIC DNA]</scope>
    <source>
        <strain evidence="3">VKM Ac-2510</strain>
    </source>
</reference>
<keyword evidence="1" id="KW-1133">Transmembrane helix</keyword>
<dbReference type="EMBL" id="FXAY01000002">
    <property type="protein sequence ID" value="SMG30542.1"/>
    <property type="molecule type" value="Genomic_DNA"/>
</dbReference>
<sequence length="158" mass="15812">MPSRGLRYGRSVFATALFVALVVAGWGFVSLLAETEVVADPDVGPIVAPVSVAVSAVAVLFALASPRWSTVTGRGLGAVLGSSAVLALGAVAVQLATLGLLQFVATGRLTALLLVIAAQAPTPFTIVVVGAAFVSAIGLSLIGAGQGGASWPWEKDDE</sequence>
<evidence type="ECO:0000256" key="1">
    <source>
        <dbReference type="SAM" id="Phobius"/>
    </source>
</evidence>
<feature type="transmembrane region" description="Helical" evidence="1">
    <location>
        <begin position="124"/>
        <end position="145"/>
    </location>
</feature>
<dbReference type="Proteomes" id="UP000193244">
    <property type="component" value="Unassembled WGS sequence"/>
</dbReference>
<feature type="transmembrane region" description="Helical" evidence="1">
    <location>
        <begin position="45"/>
        <end position="64"/>
    </location>
</feature>
<keyword evidence="3" id="KW-1185">Reference proteome</keyword>
<organism evidence="2 3">
    <name type="scientific">Agreia pratensis</name>
    <dbReference type="NCBI Taxonomy" id="150121"/>
    <lineage>
        <taxon>Bacteria</taxon>
        <taxon>Bacillati</taxon>
        <taxon>Actinomycetota</taxon>
        <taxon>Actinomycetes</taxon>
        <taxon>Micrococcales</taxon>
        <taxon>Microbacteriaceae</taxon>
        <taxon>Agreia</taxon>
    </lineage>
</organism>
<accession>A0A1X7JSI7</accession>